<feature type="compositionally biased region" description="Basic and acidic residues" evidence="1">
    <location>
        <begin position="141"/>
        <end position="152"/>
    </location>
</feature>
<feature type="compositionally biased region" description="Basic and acidic residues" evidence="1">
    <location>
        <begin position="120"/>
        <end position="133"/>
    </location>
</feature>
<dbReference type="OrthoDB" id="5245117at2759"/>
<evidence type="ECO:0000256" key="1">
    <source>
        <dbReference type="SAM" id="MobiDB-lite"/>
    </source>
</evidence>
<feature type="region of interest" description="Disordered" evidence="1">
    <location>
        <begin position="1"/>
        <end position="239"/>
    </location>
</feature>
<feature type="compositionally biased region" description="Basic residues" evidence="1">
    <location>
        <begin position="86"/>
        <end position="99"/>
    </location>
</feature>
<organism evidence="2 3">
    <name type="scientific">Xylaria hypoxylon</name>
    <dbReference type="NCBI Taxonomy" id="37992"/>
    <lineage>
        <taxon>Eukaryota</taxon>
        <taxon>Fungi</taxon>
        <taxon>Dikarya</taxon>
        <taxon>Ascomycota</taxon>
        <taxon>Pezizomycotina</taxon>
        <taxon>Sordariomycetes</taxon>
        <taxon>Xylariomycetidae</taxon>
        <taxon>Xylariales</taxon>
        <taxon>Xylariaceae</taxon>
        <taxon>Xylaria</taxon>
    </lineage>
</organism>
<feature type="region of interest" description="Disordered" evidence="1">
    <location>
        <begin position="251"/>
        <end position="328"/>
    </location>
</feature>
<feature type="compositionally biased region" description="Acidic residues" evidence="1">
    <location>
        <begin position="165"/>
        <end position="175"/>
    </location>
</feature>
<dbReference type="Proteomes" id="UP000297716">
    <property type="component" value="Unassembled WGS sequence"/>
</dbReference>
<name>A0A4Z0Z8C3_9PEZI</name>
<evidence type="ECO:0000313" key="2">
    <source>
        <dbReference type="EMBL" id="TGJ84782.1"/>
    </source>
</evidence>
<comment type="caution">
    <text evidence="2">The sequence shown here is derived from an EMBL/GenBank/DDBJ whole genome shotgun (WGS) entry which is preliminary data.</text>
</comment>
<evidence type="ECO:0000313" key="3">
    <source>
        <dbReference type="Proteomes" id="UP000297716"/>
    </source>
</evidence>
<keyword evidence="3" id="KW-1185">Reference proteome</keyword>
<sequence>MDQHDNNEQGSPVNPRGQVGRPRKPVSNGRVGRPFKNGRGSYEVGGLRAPKTKVVQPATTVRTRLRTGNLEPKDYRTDPGDQGTSRGRRGRPRGRPRLRRQQEDESDDDDHVQRRPGRPRQNEYERDNADYIRRRPGRPRQQKDEREDDNDRIRRRPGRPRPNEDERDDDDDPFADSDSSIRYVRRRPRQHKDESDDDDDYVRYRPGRHRLLRQLEDESDDDENPSTSGGESEHESDSQPLDIEMQDDENYGPILISSDSNSNIGSIDLGSPPETRKKGSVKGIPNSGLDGSSRRPWKSQALLVGSLGQSSGESSHPKDVEEQPTVSPNDELTLTQLQIRDIFPYSYAYLDDEDLRGSYWSEYMEDEFNQLWVQDDQNDRFKQGQQAILDELELWKMMLIRYHRIPPHLFTYGLKLGNDCYEAPGSLMLSSKASCMLLRICAHPIWGADLDSLRYVLQTAVLTSVRVHSEPFGAQPDTTDLEYNLRDQPNNEKEILFGTIHYALWTKNKPDRNPEIKKLIDQFDGGIRFNRDAGDLEKSLFILTTSVMGDLIQVLNQFDRGIYTSTTEQHVERFRRFYGHILDRVEPRDYEQLRDVKWSLELCELRDIEIRKAMRSSINDHHFLYDVPQTSTRHLYKVPLYHHHADMDQRAIPVLRGELIDPKRATLQKLDRVNQNRAEALDDFTAMLFKEVLEDDEPDPANESIR</sequence>
<gene>
    <name evidence="2" type="ORF">E0Z10_g3978</name>
</gene>
<protein>
    <submittedName>
        <fullName evidence="2">Uncharacterized protein</fullName>
    </submittedName>
</protein>
<proteinExistence type="predicted"/>
<dbReference type="EMBL" id="SKBN01000059">
    <property type="protein sequence ID" value="TGJ84782.1"/>
    <property type="molecule type" value="Genomic_DNA"/>
</dbReference>
<feature type="compositionally biased region" description="Low complexity" evidence="1">
    <location>
        <begin position="254"/>
        <end position="269"/>
    </location>
</feature>
<accession>A0A4Z0Z8C3</accession>
<reference evidence="2 3" key="1">
    <citation type="submission" date="2019-03" db="EMBL/GenBank/DDBJ databases">
        <title>Draft genome sequence of Xylaria hypoxylon DSM 108379, a ubiquitous saprotrophic-parasitic fungi on hardwood.</title>
        <authorList>
            <person name="Buettner E."/>
            <person name="Leonhardt S."/>
            <person name="Gebauer A.M."/>
            <person name="Liers C."/>
            <person name="Hofrichter M."/>
            <person name="Kellner H."/>
        </authorList>
    </citation>
    <scope>NUCLEOTIDE SEQUENCE [LARGE SCALE GENOMIC DNA]</scope>
    <source>
        <strain evidence="2 3">DSM 108379</strain>
    </source>
</reference>
<dbReference type="AlphaFoldDB" id="A0A4Z0Z8C3"/>